<name>A0A6A4HGC5_9AGAR</name>
<dbReference type="Proteomes" id="UP000799118">
    <property type="component" value="Unassembled WGS sequence"/>
</dbReference>
<dbReference type="InterPro" id="IPR011009">
    <property type="entry name" value="Kinase-like_dom_sf"/>
</dbReference>
<gene>
    <name evidence="1" type="ORF">BT96DRAFT_921330</name>
</gene>
<dbReference type="EMBL" id="ML769494">
    <property type="protein sequence ID" value="KAE9397632.1"/>
    <property type="molecule type" value="Genomic_DNA"/>
</dbReference>
<keyword evidence="2" id="KW-1185">Reference proteome</keyword>
<sequence>MQLIISQLKKWPSYHPAKNVTTLLACKVAPLNERAVPMEFDKLVITETLSVHQHSTVYGAHLTDKDKHVGVAVKMGSLDTIAEEAMPIQGRVIPRMFSFLKALGGTGDDLGCLLLERFGEAVQIPLYYLEKSEKAIILSHLQEMHDLGFVHDNLDGPNVLHRDKEFRIIDLDLANMTVNHHHECNVYPSLLDFDTSPSYFQPYMNEQLCDPLLLQAADTLHFWDHDIARVRSFEFKKGPDMPTDRLMRALFPMGNQLKDMLVDYFQRIQKLAEALDVMEQVRADAKERNVEPECHGKPEFCSREIGYLYVPRHLLP</sequence>
<reference evidence="1" key="1">
    <citation type="journal article" date="2019" name="Environ. Microbiol.">
        <title>Fungal ecological strategies reflected in gene transcription - a case study of two litter decomposers.</title>
        <authorList>
            <person name="Barbi F."/>
            <person name="Kohler A."/>
            <person name="Barry K."/>
            <person name="Baskaran P."/>
            <person name="Daum C."/>
            <person name="Fauchery L."/>
            <person name="Ihrmark K."/>
            <person name="Kuo A."/>
            <person name="LaButti K."/>
            <person name="Lipzen A."/>
            <person name="Morin E."/>
            <person name="Grigoriev I.V."/>
            <person name="Henrissat B."/>
            <person name="Lindahl B."/>
            <person name="Martin F."/>
        </authorList>
    </citation>
    <scope>NUCLEOTIDE SEQUENCE</scope>
    <source>
        <strain evidence="1">JB14</strain>
    </source>
</reference>
<accession>A0A6A4HGC5</accession>
<evidence type="ECO:0000313" key="2">
    <source>
        <dbReference type="Proteomes" id="UP000799118"/>
    </source>
</evidence>
<dbReference type="SUPFAM" id="SSF56112">
    <property type="entry name" value="Protein kinase-like (PK-like)"/>
    <property type="match status" value="1"/>
</dbReference>
<evidence type="ECO:0000313" key="1">
    <source>
        <dbReference type="EMBL" id="KAE9397632.1"/>
    </source>
</evidence>
<evidence type="ECO:0008006" key="3">
    <source>
        <dbReference type="Google" id="ProtNLM"/>
    </source>
</evidence>
<proteinExistence type="predicted"/>
<dbReference type="OrthoDB" id="2523749at2759"/>
<organism evidence="1 2">
    <name type="scientific">Gymnopus androsaceus JB14</name>
    <dbReference type="NCBI Taxonomy" id="1447944"/>
    <lineage>
        <taxon>Eukaryota</taxon>
        <taxon>Fungi</taxon>
        <taxon>Dikarya</taxon>
        <taxon>Basidiomycota</taxon>
        <taxon>Agaricomycotina</taxon>
        <taxon>Agaricomycetes</taxon>
        <taxon>Agaricomycetidae</taxon>
        <taxon>Agaricales</taxon>
        <taxon>Marasmiineae</taxon>
        <taxon>Omphalotaceae</taxon>
        <taxon>Gymnopus</taxon>
    </lineage>
</organism>
<protein>
    <recommendedName>
        <fullName evidence="3">Protein kinase domain-containing protein</fullName>
    </recommendedName>
</protein>
<dbReference type="AlphaFoldDB" id="A0A6A4HGC5"/>